<dbReference type="RefSeq" id="WP_081874832.1">
    <property type="nucleotide sequence ID" value="NZ_AQRC01000002.1"/>
</dbReference>
<dbReference type="Pfam" id="PF00005">
    <property type="entry name" value="ABC_tran"/>
    <property type="match status" value="1"/>
</dbReference>
<proteinExistence type="predicted"/>
<comment type="caution">
    <text evidence="7">The sequence shown here is derived from an EMBL/GenBank/DDBJ whole genome shotgun (WGS) entry which is preliminary data.</text>
</comment>
<dbReference type="PROSITE" id="PS00211">
    <property type="entry name" value="ABC_TRANSPORTER_1"/>
    <property type="match status" value="1"/>
</dbReference>
<dbReference type="GO" id="GO:0016887">
    <property type="term" value="F:ATP hydrolysis activity"/>
    <property type="evidence" value="ECO:0007669"/>
    <property type="project" value="InterPro"/>
</dbReference>
<dbReference type="AlphaFoldDB" id="A0A085U076"/>
<keyword evidence="4" id="KW-1278">Translocase</keyword>
<dbReference type="InterPro" id="IPR003439">
    <property type="entry name" value="ABC_transporter-like_ATP-bd"/>
</dbReference>
<accession>A0A085U076</accession>
<dbReference type="eggNOG" id="COG1120">
    <property type="taxonomic scope" value="Bacteria"/>
</dbReference>
<feature type="domain" description="ABC transporter" evidence="6">
    <location>
        <begin position="2"/>
        <end position="228"/>
    </location>
</feature>
<keyword evidence="1" id="KW-0813">Transport</keyword>
<keyword evidence="3" id="KW-0067">ATP-binding</keyword>
<evidence type="ECO:0000313" key="7">
    <source>
        <dbReference type="EMBL" id="KFE36373.1"/>
    </source>
</evidence>
<evidence type="ECO:0000313" key="8">
    <source>
        <dbReference type="Proteomes" id="UP000028607"/>
    </source>
</evidence>
<dbReference type="Proteomes" id="UP000028607">
    <property type="component" value="Unassembled WGS sequence"/>
</dbReference>
<dbReference type="PANTHER" id="PTHR42794:SF1">
    <property type="entry name" value="HEMIN IMPORT ATP-BINDING PROTEIN HMUV"/>
    <property type="match status" value="1"/>
</dbReference>
<reference evidence="8" key="1">
    <citation type="submission" date="2013-04" db="EMBL/GenBank/DDBJ databases">
        <title>Thioclava sp. 13D2W-2 Genome Sequencing.</title>
        <authorList>
            <person name="Lai Q."/>
            <person name="Li G."/>
            <person name="Shao Z."/>
        </authorList>
    </citation>
    <scope>NUCLEOTIDE SEQUENCE [LARGE SCALE GENOMIC DNA]</scope>
    <source>
        <strain evidence="8">13D2W-2</strain>
    </source>
</reference>
<dbReference type="Gene3D" id="3.40.50.300">
    <property type="entry name" value="P-loop containing nucleotide triphosphate hydrolases"/>
    <property type="match status" value="1"/>
</dbReference>
<dbReference type="STRING" id="1317124.DW2_03654"/>
<evidence type="ECO:0000256" key="2">
    <source>
        <dbReference type="ARBA" id="ARBA00022741"/>
    </source>
</evidence>
<keyword evidence="2" id="KW-0547">Nucleotide-binding</keyword>
<reference evidence="7 8" key="2">
    <citation type="journal article" date="2015" name="Antonie Van Leeuwenhoek">
        <title>Thioclava indica sp. nov., isolated from surface seawater of the Indian Ocean.</title>
        <authorList>
            <person name="Liu Y."/>
            <person name="Lai Q."/>
            <person name="Du J."/>
            <person name="Xu H."/>
            <person name="Jiang L."/>
            <person name="Shao Z."/>
        </authorList>
    </citation>
    <scope>NUCLEOTIDE SEQUENCE [LARGE SCALE GENOMIC DNA]</scope>
    <source>
        <strain evidence="7 8">13D2W-2</strain>
    </source>
</reference>
<dbReference type="InterPro" id="IPR027417">
    <property type="entry name" value="P-loop_NTPase"/>
</dbReference>
<dbReference type="PROSITE" id="PS50893">
    <property type="entry name" value="ABC_TRANSPORTER_2"/>
    <property type="match status" value="1"/>
</dbReference>
<protein>
    <submittedName>
        <fullName evidence="7">ABC transporter</fullName>
    </submittedName>
</protein>
<dbReference type="PANTHER" id="PTHR42794">
    <property type="entry name" value="HEMIN IMPORT ATP-BINDING PROTEIN HMUV"/>
    <property type="match status" value="1"/>
</dbReference>
<sequence>MLELADLTVLRGACPVVDRVSASVREGEVIGLIGPNGAGKTTLMRGALGLLDHRGTSSLAGLDPLARARAAAWLPQAREIAWGLSVAELVALGRLPHGRDQAAAGEAAVEAALGRMGLETYRDRIATRLSGGEQARVLIARALAQESPLILADEPIAGLDPAAQIATMEVFEAHARAGGAVVTSLHDLGLAARHCTRLWVMDRGRMVADGPPGEVLSEALLAEVFHIRAHFKITPQGPVFQPLSTLDT</sequence>
<organism evidence="7 8">
    <name type="scientific">Thioclava atlantica</name>
    <dbReference type="NCBI Taxonomy" id="1317124"/>
    <lineage>
        <taxon>Bacteria</taxon>
        <taxon>Pseudomonadati</taxon>
        <taxon>Pseudomonadota</taxon>
        <taxon>Alphaproteobacteria</taxon>
        <taxon>Rhodobacterales</taxon>
        <taxon>Paracoccaceae</taxon>
        <taxon>Thioclava</taxon>
    </lineage>
</organism>
<dbReference type="SUPFAM" id="SSF52540">
    <property type="entry name" value="P-loop containing nucleoside triphosphate hydrolases"/>
    <property type="match status" value="1"/>
</dbReference>
<evidence type="ECO:0000256" key="1">
    <source>
        <dbReference type="ARBA" id="ARBA00022448"/>
    </source>
</evidence>
<dbReference type="SMART" id="SM00382">
    <property type="entry name" value="AAA"/>
    <property type="match status" value="1"/>
</dbReference>
<evidence type="ECO:0000259" key="6">
    <source>
        <dbReference type="PROSITE" id="PS50893"/>
    </source>
</evidence>
<evidence type="ECO:0000256" key="3">
    <source>
        <dbReference type="ARBA" id="ARBA00022840"/>
    </source>
</evidence>
<keyword evidence="8" id="KW-1185">Reference proteome</keyword>
<dbReference type="InterPro" id="IPR003593">
    <property type="entry name" value="AAA+_ATPase"/>
</dbReference>
<dbReference type="EMBL" id="AQRC01000002">
    <property type="protein sequence ID" value="KFE36373.1"/>
    <property type="molecule type" value="Genomic_DNA"/>
</dbReference>
<dbReference type="InterPro" id="IPR017871">
    <property type="entry name" value="ABC_transporter-like_CS"/>
</dbReference>
<comment type="function">
    <text evidence="5">Part of the ABC transporter complex HmuTUV involved in hemin import. Responsible for energy coupling to the transport system.</text>
</comment>
<name>A0A085U076_9RHOB</name>
<gene>
    <name evidence="7" type="ORF">DW2_03654</name>
</gene>
<dbReference type="PATRIC" id="fig|1317124.6.peg.739"/>
<evidence type="ECO:0000256" key="5">
    <source>
        <dbReference type="ARBA" id="ARBA00037066"/>
    </source>
</evidence>
<evidence type="ECO:0000256" key="4">
    <source>
        <dbReference type="ARBA" id="ARBA00022967"/>
    </source>
</evidence>
<dbReference type="OrthoDB" id="9805601at2"/>
<dbReference type="GO" id="GO:0005524">
    <property type="term" value="F:ATP binding"/>
    <property type="evidence" value="ECO:0007669"/>
    <property type="project" value="UniProtKB-KW"/>
</dbReference>